<dbReference type="EMBL" id="VJMF01000073">
    <property type="protein sequence ID" value="TRL30320.1"/>
    <property type="molecule type" value="Genomic_DNA"/>
</dbReference>
<sequence length="295" mass="32624">MNLPAPPTGLYPEDYERIEAAVMETVRGRWFLLEYARRQRAEETERLVLAVDRLERAAARAEEQEAVADWRLPRRLVERAREFARTLRASGVEEKLCAQADALVEQFSKLLDAPAAEPEEAPSAIVEAAAIEIVDEPREILEERVEFETLAEAEIIEPEPIDAQPISVESFEAEAVVGESIEIEAVASEPEPVAFEPEPVVQIEEPPQAIEIAESAAFAELASNEIVFEELVARAILPEETAPLELDAPKFGSSEVGLPIRASTRAEPAGPVDPRLVALSRLDHLSLHEKLRLFG</sequence>
<evidence type="ECO:0000313" key="1">
    <source>
        <dbReference type="EMBL" id="TRL30320.1"/>
    </source>
</evidence>
<dbReference type="RefSeq" id="WP_108917607.1">
    <property type="nucleotide sequence ID" value="NZ_BGJY01000013.1"/>
</dbReference>
<comment type="caution">
    <text evidence="1">The sequence shown here is derived from an EMBL/GenBank/DDBJ whole genome shotgun (WGS) entry which is preliminary data.</text>
</comment>
<proteinExistence type="predicted"/>
<accession>A0A549SL18</accession>
<evidence type="ECO:0000313" key="2">
    <source>
        <dbReference type="Proteomes" id="UP000316781"/>
    </source>
</evidence>
<dbReference type="Proteomes" id="UP000316781">
    <property type="component" value="Unassembled WGS sequence"/>
</dbReference>
<reference evidence="1 2" key="1">
    <citation type="submission" date="2019-07" db="EMBL/GenBank/DDBJ databases">
        <title>Ln-dependent methylotrophs.</title>
        <authorList>
            <person name="Tani A."/>
        </authorList>
    </citation>
    <scope>NUCLEOTIDE SEQUENCE [LARGE SCALE GENOMIC DNA]</scope>
    <source>
        <strain evidence="1 2">SM89A</strain>
    </source>
</reference>
<organism evidence="1 2">
    <name type="scientific">Methylosinus sporium</name>
    <dbReference type="NCBI Taxonomy" id="428"/>
    <lineage>
        <taxon>Bacteria</taxon>
        <taxon>Pseudomonadati</taxon>
        <taxon>Pseudomonadota</taxon>
        <taxon>Alphaproteobacteria</taxon>
        <taxon>Hyphomicrobiales</taxon>
        <taxon>Methylocystaceae</taxon>
        <taxon>Methylosinus</taxon>
    </lineage>
</organism>
<protein>
    <submittedName>
        <fullName evidence="1">Uncharacterized protein</fullName>
    </submittedName>
</protein>
<gene>
    <name evidence="1" type="ORF">FM996_17260</name>
</gene>
<name>A0A549SL18_METSR</name>
<dbReference type="OrthoDB" id="7269965at2"/>
<dbReference type="AlphaFoldDB" id="A0A549SL18"/>